<dbReference type="AlphaFoldDB" id="A0A1A9RWT4"/>
<keyword evidence="3" id="KW-1185">Reference proteome</keyword>
<protein>
    <recommendedName>
        <fullName evidence="4">Holin</fullName>
    </recommendedName>
</protein>
<dbReference type="EMBL" id="LXSL01000024">
    <property type="protein sequence ID" value="OAM27300.1"/>
    <property type="molecule type" value="Genomic_DNA"/>
</dbReference>
<gene>
    <name evidence="2" type="ORF">A7P95_06865</name>
</gene>
<dbReference type="STRING" id="1795827.A7P95_06865"/>
<keyword evidence="1" id="KW-0472">Membrane</keyword>
<keyword evidence="1" id="KW-1133">Transmembrane helix</keyword>
<evidence type="ECO:0000313" key="3">
    <source>
        <dbReference type="Proteomes" id="UP000077885"/>
    </source>
</evidence>
<comment type="caution">
    <text evidence="2">The sequence shown here is derived from an EMBL/GenBank/DDBJ whole genome shotgun (WGS) entry which is preliminary data.</text>
</comment>
<dbReference type="OrthoDB" id="8611441at2"/>
<evidence type="ECO:0008006" key="4">
    <source>
        <dbReference type="Google" id="ProtNLM"/>
    </source>
</evidence>
<accession>A0A1A9RWT4</accession>
<evidence type="ECO:0000256" key="1">
    <source>
        <dbReference type="SAM" id="Phobius"/>
    </source>
</evidence>
<sequence>MRSELITHFLILVNVAAMAAIFVYSACALSVRQWTLRNPEYWIHGFLVGGSIAVIGHTLNSWQPHHWTEILFNVAAAGYFMLRSHRIHLLAGIMKRKGKGYLNMGKERK</sequence>
<proteinExistence type="predicted"/>
<feature type="transmembrane region" description="Helical" evidence="1">
    <location>
        <begin position="6"/>
        <end position="29"/>
    </location>
</feature>
<dbReference type="RefSeq" id="WP_067593105.1">
    <property type="nucleotide sequence ID" value="NZ_LXSL01000024.1"/>
</dbReference>
<reference evidence="3" key="1">
    <citation type="submission" date="2016-05" db="EMBL/GenBank/DDBJ databases">
        <title>Draft genome of Corynebacterium afermentans subsp. afermentans LCDC 88199T.</title>
        <authorList>
            <person name="Bernier A.-M."/>
            <person name="Bernard K."/>
        </authorList>
    </citation>
    <scope>NUCLEOTIDE SEQUENCE [LARGE SCALE GENOMIC DNA]</scope>
    <source>
        <strain evidence="3">NML02-A-017</strain>
    </source>
</reference>
<keyword evidence="1" id="KW-0812">Transmembrane</keyword>
<dbReference type="Proteomes" id="UP000077885">
    <property type="component" value="Unassembled WGS sequence"/>
</dbReference>
<organism evidence="2 3">
    <name type="scientific">Eikenella longinqua</name>
    <dbReference type="NCBI Taxonomy" id="1795827"/>
    <lineage>
        <taxon>Bacteria</taxon>
        <taxon>Pseudomonadati</taxon>
        <taxon>Pseudomonadota</taxon>
        <taxon>Betaproteobacteria</taxon>
        <taxon>Neisseriales</taxon>
        <taxon>Neisseriaceae</taxon>
        <taxon>Eikenella</taxon>
    </lineage>
</organism>
<evidence type="ECO:0000313" key="2">
    <source>
        <dbReference type="EMBL" id="OAM27300.1"/>
    </source>
</evidence>
<name>A0A1A9RWT4_9NEIS</name>